<dbReference type="SUPFAM" id="SSF55729">
    <property type="entry name" value="Acyl-CoA N-acyltransferases (Nat)"/>
    <property type="match status" value="1"/>
</dbReference>
<organism evidence="1 2">
    <name type="scientific">Polaribacter cellanae</name>
    <dbReference type="NCBI Taxonomy" id="2818493"/>
    <lineage>
        <taxon>Bacteria</taxon>
        <taxon>Pseudomonadati</taxon>
        <taxon>Bacteroidota</taxon>
        <taxon>Flavobacteriia</taxon>
        <taxon>Flavobacteriales</taxon>
        <taxon>Flavobacteriaceae</taxon>
    </lineage>
</organism>
<reference evidence="1 2" key="1">
    <citation type="submission" date="2021-03" db="EMBL/GenBank/DDBJ databases">
        <title>Complete genome of Polaribacter_sp.SM13.</title>
        <authorList>
            <person name="Jeong S.W."/>
            <person name="Bae J.W."/>
        </authorList>
    </citation>
    <scope>NUCLEOTIDE SEQUENCE [LARGE SCALE GENOMIC DNA]</scope>
    <source>
        <strain evidence="1 2">SM13</strain>
    </source>
</reference>
<sequence>MILTKNYLERLTTNEVYNLSKFIVEENFNHHTKKDDFKSIKKDILSVYEEEIEYAQNSKIFVSRDSLGKITGSIRVLRWNFIDKLPIQSLFGINPLLTIGDRPFNDIWHIGRFAIKKEIKDTNLFKKLMVCAISPVCSHTENIAFAECDSKLLRVMSLLGIKAKVVGKSINYLGSETIPVSFPYTGLIGFYEENKHLISNQSLLEETTFNKNYTFV</sequence>
<dbReference type="Proteomes" id="UP000663920">
    <property type="component" value="Chromosome"/>
</dbReference>
<dbReference type="Gene3D" id="3.40.630.30">
    <property type="match status" value="1"/>
</dbReference>
<keyword evidence="2" id="KW-1185">Reference proteome</keyword>
<gene>
    <name evidence="1" type="ORF">J3359_14365</name>
</gene>
<protein>
    <submittedName>
        <fullName evidence="1">Uncharacterized protein</fullName>
    </submittedName>
</protein>
<name>A0A975CNM4_9FLAO</name>
<dbReference type="EMBL" id="CP071869">
    <property type="protein sequence ID" value="QTE21984.1"/>
    <property type="molecule type" value="Genomic_DNA"/>
</dbReference>
<dbReference type="AlphaFoldDB" id="A0A975CNM4"/>
<dbReference type="RefSeq" id="WP_208077595.1">
    <property type="nucleotide sequence ID" value="NZ_CP071869.1"/>
</dbReference>
<proteinExistence type="predicted"/>
<dbReference type="KEGG" id="pcea:J3359_14365"/>
<evidence type="ECO:0000313" key="1">
    <source>
        <dbReference type="EMBL" id="QTE21984.1"/>
    </source>
</evidence>
<accession>A0A975CNM4</accession>
<dbReference type="InterPro" id="IPR016181">
    <property type="entry name" value="Acyl_CoA_acyltransferase"/>
</dbReference>
<evidence type="ECO:0000313" key="2">
    <source>
        <dbReference type="Proteomes" id="UP000663920"/>
    </source>
</evidence>